<keyword evidence="4" id="KW-0418">Kinase</keyword>
<dbReference type="InterPro" id="IPR011009">
    <property type="entry name" value="Kinase-like_dom_sf"/>
</dbReference>
<dbReference type="GO" id="GO:0004674">
    <property type="term" value="F:protein serine/threonine kinase activity"/>
    <property type="evidence" value="ECO:0007669"/>
    <property type="project" value="UniProtKB-KW"/>
</dbReference>
<dbReference type="SMART" id="SM00220">
    <property type="entry name" value="S_TKc"/>
    <property type="match status" value="1"/>
</dbReference>
<dbReference type="PROSITE" id="PS00107">
    <property type="entry name" value="PROTEIN_KINASE_ATP"/>
    <property type="match status" value="1"/>
</dbReference>
<evidence type="ECO:0000256" key="3">
    <source>
        <dbReference type="PROSITE-ProRule" id="PRU10141"/>
    </source>
</evidence>
<organism evidence="7">
    <name type="scientific">Octactis speculum</name>
    <dbReference type="NCBI Taxonomy" id="3111310"/>
    <lineage>
        <taxon>Eukaryota</taxon>
        <taxon>Sar</taxon>
        <taxon>Stramenopiles</taxon>
        <taxon>Ochrophyta</taxon>
        <taxon>Dictyochophyceae</taxon>
        <taxon>Dictyochales</taxon>
        <taxon>Dictyochaceae</taxon>
        <taxon>Octactis</taxon>
    </lineage>
</organism>
<accession>A0A7S2FNM7</accession>
<evidence type="ECO:0000256" key="4">
    <source>
        <dbReference type="RuleBase" id="RU000304"/>
    </source>
</evidence>
<dbReference type="EMBL" id="HBGS01018245">
    <property type="protein sequence ID" value="CAD9404919.1"/>
    <property type="molecule type" value="Transcribed_RNA"/>
</dbReference>
<sequence length="429" mass="48296">MVRCWIIAADEDSSVDFSRISNAVETLVNTNGGVHHANEPLCNLLDTNRLLRAHPIVSITTEFDELEKLAKRKKSLRQQDPESGYQALAEMYTKTRKELHAVSRNLSKILWDWIPNRFDEFESLRAHQLVNPGDFSLGSHFGEFLLTAEIGSGCSGTIFSCKKRGETRSLALKMMNKRKLLTTKSIVRAKSEIKLLLDQDPHVLHRRNILPILEVIHSSTCMTYAMERFGTNFLEFSMNANEGINVHDKNTMKVTKAICDALQYVHSLGYAHRDIKSENILVRAASANGIHITDVRLIDFGIVCRLDDETALGEMCGTPGFIAPEVITRQVEDGRKVDVWALGCVVLDRSVDIDWFENNWFTPNAHLNYGDGSATQDLSPLQHAVFNSLQFLGENNDAAVFDFVRQALVLDPTQRPNADELTLGWMLQP</sequence>
<feature type="domain" description="Protein kinase" evidence="5">
    <location>
        <begin position="144"/>
        <end position="429"/>
    </location>
</feature>
<feature type="domain" description="Ig-like" evidence="6">
    <location>
        <begin position="324"/>
        <end position="359"/>
    </location>
</feature>
<keyword evidence="4" id="KW-0808">Transferase</keyword>
<dbReference type="Gene3D" id="1.10.510.10">
    <property type="entry name" value="Transferase(Phosphotransferase) domain 1"/>
    <property type="match status" value="1"/>
</dbReference>
<gene>
    <name evidence="7" type="ORF">DSPE1174_LOCUS9580</name>
</gene>
<dbReference type="PROSITE" id="PS50835">
    <property type="entry name" value="IG_LIKE"/>
    <property type="match status" value="1"/>
</dbReference>
<evidence type="ECO:0000256" key="2">
    <source>
        <dbReference type="ARBA" id="ARBA00022840"/>
    </source>
</evidence>
<dbReference type="SUPFAM" id="SSF56112">
    <property type="entry name" value="Protein kinase-like (PK-like)"/>
    <property type="match status" value="1"/>
</dbReference>
<dbReference type="Pfam" id="PF00069">
    <property type="entry name" value="Pkinase"/>
    <property type="match status" value="1"/>
</dbReference>
<keyword evidence="1 3" id="KW-0547">Nucleotide-binding</keyword>
<keyword evidence="4" id="KW-0723">Serine/threonine-protein kinase</keyword>
<reference evidence="7" key="1">
    <citation type="submission" date="2021-01" db="EMBL/GenBank/DDBJ databases">
        <authorList>
            <person name="Corre E."/>
            <person name="Pelletier E."/>
            <person name="Niang G."/>
            <person name="Scheremetjew M."/>
            <person name="Finn R."/>
            <person name="Kale V."/>
            <person name="Holt S."/>
            <person name="Cochrane G."/>
            <person name="Meng A."/>
            <person name="Brown T."/>
            <person name="Cohen L."/>
        </authorList>
    </citation>
    <scope>NUCLEOTIDE SEQUENCE</scope>
    <source>
        <strain evidence="7">CCMP1381</strain>
    </source>
</reference>
<evidence type="ECO:0000313" key="7">
    <source>
        <dbReference type="EMBL" id="CAD9404919.1"/>
    </source>
</evidence>
<evidence type="ECO:0000259" key="6">
    <source>
        <dbReference type="PROSITE" id="PS50835"/>
    </source>
</evidence>
<dbReference type="GO" id="GO:0005524">
    <property type="term" value="F:ATP binding"/>
    <property type="evidence" value="ECO:0007669"/>
    <property type="project" value="UniProtKB-UniRule"/>
</dbReference>
<dbReference type="InterPro" id="IPR000719">
    <property type="entry name" value="Prot_kinase_dom"/>
</dbReference>
<evidence type="ECO:0000256" key="1">
    <source>
        <dbReference type="ARBA" id="ARBA00022741"/>
    </source>
</evidence>
<keyword evidence="2 3" id="KW-0067">ATP-binding</keyword>
<dbReference type="PROSITE" id="PS50011">
    <property type="entry name" value="PROTEIN_KINASE_DOM"/>
    <property type="match status" value="1"/>
</dbReference>
<dbReference type="PANTHER" id="PTHR24347">
    <property type="entry name" value="SERINE/THREONINE-PROTEIN KINASE"/>
    <property type="match status" value="1"/>
</dbReference>
<evidence type="ECO:0008006" key="8">
    <source>
        <dbReference type="Google" id="ProtNLM"/>
    </source>
</evidence>
<dbReference type="InterPro" id="IPR008271">
    <property type="entry name" value="Ser/Thr_kinase_AS"/>
</dbReference>
<evidence type="ECO:0000259" key="5">
    <source>
        <dbReference type="PROSITE" id="PS50011"/>
    </source>
</evidence>
<dbReference type="AlphaFoldDB" id="A0A7S2FNM7"/>
<name>A0A7S2FNM7_9STRA</name>
<protein>
    <recommendedName>
        <fullName evidence="8">Protein kinase domain-containing protein</fullName>
    </recommendedName>
</protein>
<proteinExistence type="inferred from homology"/>
<dbReference type="PROSITE" id="PS00108">
    <property type="entry name" value="PROTEIN_KINASE_ST"/>
    <property type="match status" value="1"/>
</dbReference>
<dbReference type="InterPro" id="IPR007110">
    <property type="entry name" value="Ig-like_dom"/>
</dbReference>
<dbReference type="InterPro" id="IPR017441">
    <property type="entry name" value="Protein_kinase_ATP_BS"/>
</dbReference>
<feature type="binding site" evidence="3">
    <location>
        <position position="173"/>
    </location>
    <ligand>
        <name>ATP</name>
        <dbReference type="ChEBI" id="CHEBI:30616"/>
    </ligand>
</feature>
<comment type="similarity">
    <text evidence="4">Belongs to the protein kinase superfamily.</text>
</comment>
<dbReference type="Gene3D" id="3.30.200.20">
    <property type="entry name" value="Phosphorylase Kinase, domain 1"/>
    <property type="match status" value="1"/>
</dbReference>